<evidence type="ECO:0000256" key="2">
    <source>
        <dbReference type="ARBA" id="ARBA00022782"/>
    </source>
</evidence>
<dbReference type="AlphaFoldDB" id="A0A8J5NDA6"/>
<dbReference type="GO" id="GO:0035167">
    <property type="term" value="P:larval lymph gland hemopoiesis"/>
    <property type="evidence" value="ECO:0007669"/>
    <property type="project" value="UniProtKB-ARBA"/>
</dbReference>
<dbReference type="Pfam" id="PF00651">
    <property type="entry name" value="BTB"/>
    <property type="match status" value="1"/>
</dbReference>
<dbReference type="GO" id="GO:0008406">
    <property type="term" value="P:gonad development"/>
    <property type="evidence" value="ECO:0007669"/>
    <property type="project" value="UniProtKB-ARBA"/>
</dbReference>
<dbReference type="Proteomes" id="UP000747542">
    <property type="component" value="Unassembled WGS sequence"/>
</dbReference>
<evidence type="ECO:0000313" key="8">
    <source>
        <dbReference type="EMBL" id="KAG7177453.1"/>
    </source>
</evidence>
<dbReference type="PANTHER" id="PTHR23110">
    <property type="entry name" value="BTB DOMAIN TRANSCRIPTION FACTOR"/>
    <property type="match status" value="1"/>
</dbReference>
<comment type="function">
    <text evidence="5">Putative transcription factor required for axon growth and guidance in the central and peripheral nervous systems. Repels CNS axons away from the midline by promoting the expression of the midline repellent sli and its receptor robo.</text>
</comment>
<comment type="caution">
    <text evidence="9">The sequence shown here is derived from an EMBL/GenBank/DDBJ whole genome shotgun (WGS) entry which is preliminary data.</text>
</comment>
<gene>
    <name evidence="9" type="primary">lola-L30</name>
    <name evidence="8" type="synonym">lola-L29</name>
    <name evidence="8" type="ORF">Hamer_G016749</name>
    <name evidence="9" type="ORF">Hamer_G016750</name>
</gene>
<dbReference type="PROSITE" id="PS50097">
    <property type="entry name" value="BTB"/>
    <property type="match status" value="1"/>
</dbReference>
<keyword evidence="1" id="KW-0217">Developmental protein</keyword>
<dbReference type="CDD" id="cd18315">
    <property type="entry name" value="BTB_POZ_BAB-like"/>
    <property type="match status" value="1"/>
</dbReference>
<dbReference type="GO" id="GO:0016199">
    <property type="term" value="P:axon midline choice point recognition"/>
    <property type="evidence" value="ECO:0007669"/>
    <property type="project" value="UniProtKB-ARBA"/>
</dbReference>
<evidence type="ECO:0000313" key="10">
    <source>
        <dbReference type="Proteomes" id="UP000747542"/>
    </source>
</evidence>
<dbReference type="GO" id="GO:0045476">
    <property type="term" value="P:nurse cell apoptotic process"/>
    <property type="evidence" value="ECO:0007669"/>
    <property type="project" value="UniProtKB-ARBA"/>
</dbReference>
<keyword evidence="3" id="KW-0524">Neurogenesis</keyword>
<dbReference type="Gene3D" id="3.30.710.10">
    <property type="entry name" value="Potassium Channel Kv1.1, Chain A"/>
    <property type="match status" value="1"/>
</dbReference>
<reference evidence="9" key="1">
    <citation type="journal article" date="2021" name="Sci. Adv.">
        <title>The American lobster genome reveals insights on longevity, neural, and immune adaptations.</title>
        <authorList>
            <person name="Polinski J.M."/>
            <person name="Zimin A.V."/>
            <person name="Clark K.F."/>
            <person name="Kohn A.B."/>
            <person name="Sadowski N."/>
            <person name="Timp W."/>
            <person name="Ptitsyn A."/>
            <person name="Khanna P."/>
            <person name="Romanova D.Y."/>
            <person name="Williams P."/>
            <person name="Greenwood S.J."/>
            <person name="Moroz L.L."/>
            <person name="Walt D.R."/>
            <person name="Bodnar A.G."/>
        </authorList>
    </citation>
    <scope>NUCLEOTIDE SEQUENCE</scope>
    <source>
        <strain evidence="9">GMGI-L3</strain>
    </source>
</reference>
<proteinExistence type="predicted"/>
<dbReference type="GO" id="GO:0007526">
    <property type="term" value="P:larval somatic muscle development"/>
    <property type="evidence" value="ECO:0007669"/>
    <property type="project" value="UniProtKB-ARBA"/>
</dbReference>
<dbReference type="GO" id="GO:0006357">
    <property type="term" value="P:regulation of transcription by RNA polymerase II"/>
    <property type="evidence" value="ECO:0007669"/>
    <property type="project" value="TreeGrafter"/>
</dbReference>
<organism evidence="9 10">
    <name type="scientific">Homarus americanus</name>
    <name type="common">American lobster</name>
    <dbReference type="NCBI Taxonomy" id="6706"/>
    <lineage>
        <taxon>Eukaryota</taxon>
        <taxon>Metazoa</taxon>
        <taxon>Ecdysozoa</taxon>
        <taxon>Arthropoda</taxon>
        <taxon>Crustacea</taxon>
        <taxon>Multicrustacea</taxon>
        <taxon>Malacostraca</taxon>
        <taxon>Eumalacostraca</taxon>
        <taxon>Eucarida</taxon>
        <taxon>Decapoda</taxon>
        <taxon>Pleocyemata</taxon>
        <taxon>Astacidea</taxon>
        <taxon>Nephropoidea</taxon>
        <taxon>Nephropidae</taxon>
        <taxon>Homarus</taxon>
    </lineage>
</organism>
<dbReference type="InterPro" id="IPR051095">
    <property type="entry name" value="Dros_DevTransReg"/>
</dbReference>
<dbReference type="GO" id="GO:0005634">
    <property type="term" value="C:nucleus"/>
    <property type="evidence" value="ECO:0007669"/>
    <property type="project" value="TreeGrafter"/>
</dbReference>
<dbReference type="EMBL" id="JAHLQT010002318">
    <property type="protein sequence ID" value="KAG7177453.1"/>
    <property type="molecule type" value="Genomic_DNA"/>
</dbReference>
<evidence type="ECO:0000256" key="5">
    <source>
        <dbReference type="ARBA" id="ARBA00037382"/>
    </source>
</evidence>
<dbReference type="InterPro" id="IPR011333">
    <property type="entry name" value="SKP1/BTB/POZ_sf"/>
</dbReference>
<dbReference type="SMART" id="SM00225">
    <property type="entry name" value="BTB"/>
    <property type="match status" value="1"/>
</dbReference>
<protein>
    <submittedName>
        <fullName evidence="8">Longitudinals lacking protein-like 29</fullName>
    </submittedName>
    <submittedName>
        <fullName evidence="9">Longitudinals lacking protein-like 30</fullName>
    </submittedName>
</protein>
<evidence type="ECO:0000256" key="1">
    <source>
        <dbReference type="ARBA" id="ARBA00022473"/>
    </source>
</evidence>
<evidence type="ECO:0000313" key="9">
    <source>
        <dbReference type="EMBL" id="KAG7177454.1"/>
    </source>
</evidence>
<dbReference type="InterPro" id="IPR000210">
    <property type="entry name" value="BTB/POZ_dom"/>
</dbReference>
<keyword evidence="2" id="KW-0221">Differentiation</keyword>
<keyword evidence="4" id="KW-0539">Nucleus</keyword>
<evidence type="ECO:0000256" key="4">
    <source>
        <dbReference type="ARBA" id="ARBA00023242"/>
    </source>
</evidence>
<dbReference type="SUPFAM" id="SSF54695">
    <property type="entry name" value="POZ domain"/>
    <property type="match status" value="1"/>
</dbReference>
<feature type="compositionally biased region" description="Polar residues" evidence="6">
    <location>
        <begin position="153"/>
        <end position="176"/>
    </location>
</feature>
<keyword evidence="10" id="KW-1185">Reference proteome</keyword>
<accession>A0A8J5NDA6</accession>
<evidence type="ECO:0000256" key="3">
    <source>
        <dbReference type="ARBA" id="ARBA00022902"/>
    </source>
</evidence>
<evidence type="ECO:0000256" key="6">
    <source>
        <dbReference type="SAM" id="MobiDB-lite"/>
    </source>
</evidence>
<evidence type="ECO:0000259" key="7">
    <source>
        <dbReference type="PROSITE" id="PS50097"/>
    </source>
</evidence>
<name>A0A8J5NDA6_HOMAM</name>
<sequence length="219" mass="24733">MFCRLYDQKAFTDDTLSCVEGSFAVHKVILMTCSPIFNDILLLGNLDKHPIIFLGDISPKYMKELVSFMYRGEINIHQNELSNFLKLAKRFKIKGLYNDIQNTASTIIGYGPPTIQQSTSGPPIEQQPIYGQPIEQQHTYGQPKEQPPIEPRMQQSTYGPPIVPQSTYGPPIVPQSTYGPPIVLQSTYRPPMEQQPIIPTTHRATTWITHRAQGTYRAG</sequence>
<dbReference type="GO" id="GO:0007464">
    <property type="term" value="P:R3/R4 cell fate commitment"/>
    <property type="evidence" value="ECO:0007669"/>
    <property type="project" value="UniProtKB-ARBA"/>
</dbReference>
<feature type="domain" description="BTB" evidence="7">
    <location>
        <begin position="12"/>
        <end position="78"/>
    </location>
</feature>
<dbReference type="EMBL" id="JAHLQT010002318">
    <property type="protein sequence ID" value="KAG7177454.1"/>
    <property type="molecule type" value="Genomic_DNA"/>
</dbReference>
<dbReference type="GO" id="GO:0048813">
    <property type="term" value="P:dendrite morphogenesis"/>
    <property type="evidence" value="ECO:0007669"/>
    <property type="project" value="UniProtKB-ARBA"/>
</dbReference>
<dbReference type="GO" id="GO:0045467">
    <property type="term" value="P:R7 cell development"/>
    <property type="evidence" value="ECO:0007669"/>
    <property type="project" value="UniProtKB-ARBA"/>
</dbReference>
<dbReference type="PANTHER" id="PTHR23110:SF111">
    <property type="entry name" value="LONGITUDINALS LACKING PROTEIN, ISOFORMS F_I_K_T"/>
    <property type="match status" value="1"/>
</dbReference>
<feature type="region of interest" description="Disordered" evidence="6">
    <location>
        <begin position="137"/>
        <end position="176"/>
    </location>
</feature>